<feature type="binding site" evidence="19">
    <location>
        <position position="609"/>
    </location>
    <ligand>
        <name>Ca(2+)</name>
        <dbReference type="ChEBI" id="CHEBI:29108"/>
    </ligand>
</feature>
<dbReference type="InterPro" id="IPR050749">
    <property type="entry name" value="Glycosyl_Hydrolase_47"/>
</dbReference>
<dbReference type="Pfam" id="PF01532">
    <property type="entry name" value="Glyco_hydro_47"/>
    <property type="match status" value="1"/>
</dbReference>
<dbReference type="AlphaFoldDB" id="A0AAN0IVB0"/>
<evidence type="ECO:0000256" key="14">
    <source>
        <dbReference type="ARBA" id="ARBA00023180"/>
    </source>
</evidence>
<evidence type="ECO:0000256" key="13">
    <source>
        <dbReference type="ARBA" id="ARBA00023157"/>
    </source>
</evidence>
<proteinExistence type="inferred from homology"/>
<feature type="active site" evidence="18">
    <location>
        <position position="388"/>
    </location>
</feature>
<evidence type="ECO:0000256" key="19">
    <source>
        <dbReference type="PIRSR" id="PIRSR601382-2"/>
    </source>
</evidence>
<evidence type="ECO:0000313" key="24">
    <source>
        <dbReference type="EnsemblMetazoa" id="XP_011410112.2"/>
    </source>
</evidence>
<dbReference type="GeneID" id="100631475"/>
<keyword evidence="10 23" id="KW-1133">Transmembrane helix</keyword>
<dbReference type="PANTHER" id="PTHR11742">
    <property type="entry name" value="MANNOSYL-OLIGOSACCHARIDE ALPHA-1,2-MANNOSIDASE-RELATED"/>
    <property type="match status" value="1"/>
</dbReference>
<comment type="similarity">
    <text evidence="4 21">Belongs to the glycosyl hydrolase 47 family.</text>
</comment>
<name>A0AAN0IVB0_AMPQE</name>
<dbReference type="GO" id="GO:0005783">
    <property type="term" value="C:endoplasmic reticulum"/>
    <property type="evidence" value="ECO:0007669"/>
    <property type="project" value="TreeGrafter"/>
</dbReference>
<dbReference type="InterPro" id="IPR036026">
    <property type="entry name" value="Seven-hairpin_glycosidases"/>
</dbReference>
<feature type="active site" description="Proton donor" evidence="18">
    <location>
        <position position="498"/>
    </location>
</feature>
<keyword evidence="25" id="KW-1185">Reference proteome</keyword>
<evidence type="ECO:0000256" key="8">
    <source>
        <dbReference type="ARBA" id="ARBA00022837"/>
    </source>
</evidence>
<feature type="transmembrane region" description="Helical" evidence="23">
    <location>
        <begin position="33"/>
        <end position="54"/>
    </location>
</feature>
<dbReference type="InterPro" id="IPR012341">
    <property type="entry name" value="6hp_glycosidase-like_sf"/>
</dbReference>
<evidence type="ECO:0000256" key="1">
    <source>
        <dbReference type="ARBA" id="ARBA00001913"/>
    </source>
</evidence>
<evidence type="ECO:0000256" key="7">
    <source>
        <dbReference type="ARBA" id="ARBA00022801"/>
    </source>
</evidence>
<evidence type="ECO:0000256" key="12">
    <source>
        <dbReference type="ARBA" id="ARBA00023136"/>
    </source>
</evidence>
<evidence type="ECO:0000256" key="5">
    <source>
        <dbReference type="ARBA" id="ARBA00022692"/>
    </source>
</evidence>
<evidence type="ECO:0000256" key="11">
    <source>
        <dbReference type="ARBA" id="ARBA00023034"/>
    </source>
</evidence>
<dbReference type="GO" id="GO:0000139">
    <property type="term" value="C:Golgi membrane"/>
    <property type="evidence" value="ECO:0007669"/>
    <property type="project" value="UniProtKB-SubCell"/>
</dbReference>
<feature type="disulfide bond" evidence="20">
    <location>
        <begin position="452"/>
        <end position="484"/>
    </location>
</feature>
<feature type="compositionally biased region" description="Basic and acidic residues" evidence="22">
    <location>
        <begin position="135"/>
        <end position="149"/>
    </location>
</feature>
<evidence type="ECO:0000256" key="6">
    <source>
        <dbReference type="ARBA" id="ARBA00022723"/>
    </source>
</evidence>
<evidence type="ECO:0000256" key="22">
    <source>
        <dbReference type="SAM" id="MobiDB-lite"/>
    </source>
</evidence>
<dbReference type="SUPFAM" id="SSF48225">
    <property type="entry name" value="Seven-hairpin glycosidases"/>
    <property type="match status" value="1"/>
</dbReference>
<comment type="cofactor">
    <cofactor evidence="1 19">
        <name>Ca(2+)</name>
        <dbReference type="ChEBI" id="CHEBI:29108"/>
    </cofactor>
</comment>
<evidence type="ECO:0000256" key="18">
    <source>
        <dbReference type="PIRSR" id="PIRSR601382-1"/>
    </source>
</evidence>
<dbReference type="FunFam" id="1.50.10.10:FF:000017">
    <property type="entry name" value="alpha-1,2-Mannosidase"/>
    <property type="match status" value="1"/>
</dbReference>
<dbReference type="GO" id="GO:0004571">
    <property type="term" value="F:mannosyl-oligosaccharide 1,2-alpha-mannosidase activity"/>
    <property type="evidence" value="ECO:0007669"/>
    <property type="project" value="UniProtKB-EC"/>
</dbReference>
<organism evidence="24 25">
    <name type="scientific">Amphimedon queenslandica</name>
    <name type="common">Sponge</name>
    <dbReference type="NCBI Taxonomy" id="400682"/>
    <lineage>
        <taxon>Eukaryota</taxon>
        <taxon>Metazoa</taxon>
        <taxon>Porifera</taxon>
        <taxon>Demospongiae</taxon>
        <taxon>Heteroscleromorpha</taxon>
        <taxon>Haplosclerida</taxon>
        <taxon>Niphatidae</taxon>
        <taxon>Amphimedon</taxon>
    </lineage>
</organism>
<evidence type="ECO:0000256" key="16">
    <source>
        <dbReference type="ARBA" id="ARBA00047669"/>
    </source>
</evidence>
<accession>A0AAN0IVB0</accession>
<dbReference type="GO" id="GO:0005509">
    <property type="term" value="F:calcium ion binding"/>
    <property type="evidence" value="ECO:0007669"/>
    <property type="project" value="InterPro"/>
</dbReference>
<dbReference type="GO" id="GO:0005975">
    <property type="term" value="P:carbohydrate metabolic process"/>
    <property type="evidence" value="ECO:0007669"/>
    <property type="project" value="InterPro"/>
</dbReference>
<sequence length="634" mass="72414">MSSPYLPLHQEGPGRTGSLPGNRSRTPLRTRETCLLLSLFVMFILAWASLLFYMPDVHSVDRDSFRNAYSSFHHHRLPLSSSDGLEATQELGASATSSNKPTTVAPSTQQSPSTTHHKEEEDETKSTKETVVSTTEDRQDEKPTSKDELEAIENIDLSSIGRNENERRRLKVKEMIKHAWTGYAKYAMGENEVKPVSKKGHSAVVFGKTKLGATLVDGLDTLYIAGLHNEFNDARNWVRDHLRVSEVKSFVSFFEFNIRFIGGLLSAYSLSKDELFKEKALEMAEKLMPAFNTQTGIPKSLVNIKTGELKNWGWASGKCSVLAEIGTLQLEYQYLTVLSKKSTYLDKVLHIRKILRKADKPLGLYPNFINPNTGRWGSKLVSMGALGDSFYEYLLKAWLITNKKDEEARDMFYEVIDNVESRMFKYVQNRKYLLISDLRNGRMDGKMQHLACFAGGMFALASVHATNGKSQHYMDIAKNITRTCHESYIKTVSHFGPEAFRMDSSGRITSRKNEKMYLLRPETVESYFYLWRLTHDPMYRDWGWELVQSLEKHCRIPTGGYAGIKDVYNEAIPKDDVQQSFFIAETLKYLYLLFSDDSVLPLDKWVFNTEAHPFPYLSEFPVDQATLNRTMILL</sequence>
<feature type="compositionally biased region" description="Basic and acidic residues" evidence="22">
    <location>
        <begin position="116"/>
        <end position="128"/>
    </location>
</feature>
<dbReference type="RefSeq" id="XP_011410112.2">
    <property type="nucleotide sequence ID" value="XM_011411810.2"/>
</dbReference>
<comment type="pathway">
    <text evidence="3">Protein modification; protein glycosylation.</text>
</comment>
<evidence type="ECO:0000256" key="9">
    <source>
        <dbReference type="ARBA" id="ARBA00022968"/>
    </source>
</evidence>
<dbReference type="EC" id="3.2.1.-" evidence="21"/>
<keyword evidence="5 23" id="KW-0812">Transmembrane</keyword>
<evidence type="ECO:0000256" key="20">
    <source>
        <dbReference type="PIRSR" id="PIRSR601382-3"/>
    </source>
</evidence>
<keyword evidence="14" id="KW-0325">Glycoprotein</keyword>
<keyword evidence="13 20" id="KW-1015">Disulfide bond</keyword>
<dbReference type="Gene3D" id="1.50.10.10">
    <property type="match status" value="1"/>
</dbReference>
<evidence type="ECO:0000256" key="4">
    <source>
        <dbReference type="ARBA" id="ARBA00007658"/>
    </source>
</evidence>
<dbReference type="EnsemblMetazoa" id="XM_011411810.2">
    <property type="protein sequence ID" value="XP_011410112.2"/>
    <property type="gene ID" value="LOC100631475"/>
</dbReference>
<dbReference type="PRINTS" id="PR00747">
    <property type="entry name" value="GLYHDRLASE47"/>
</dbReference>
<dbReference type="PANTHER" id="PTHR11742:SF6">
    <property type="entry name" value="MANNOSYL-OLIGOSACCHARIDE ALPHA-1,2-MANNOSIDASE IA-RELATED"/>
    <property type="match status" value="1"/>
</dbReference>
<feature type="region of interest" description="Disordered" evidence="22">
    <location>
        <begin position="1"/>
        <end position="26"/>
    </location>
</feature>
<dbReference type="InterPro" id="IPR001382">
    <property type="entry name" value="Glyco_hydro_47"/>
</dbReference>
<keyword evidence="11" id="KW-0333">Golgi apparatus</keyword>
<evidence type="ECO:0000256" key="2">
    <source>
        <dbReference type="ARBA" id="ARBA00004323"/>
    </source>
</evidence>
<comment type="catalytic activity">
    <reaction evidence="16">
        <text>N(4)-(alpha-D-Man-(1-&gt;2)-alpha-D-Man-(1-&gt;2)-alpha-D-Man-(1-&gt;3)-[alpha-D-Man-(1-&gt;3)-[alpha-D-Man-(1-&gt;2)-alpha-D-Man-(1-&gt;6)]-alpha-D-Man-(1-&gt;6)]-beta-D-Man-(1-&gt;4)-beta-D-GlcNAc-(1-&gt;4)-beta-D-GlcNAc)-L-asparaginyl-[protein] (N-glucan mannose isomer 8A1,2,3B1,3) + 3 H2O = N(4)-(alpha-D-Man-(1-&gt;3)-[alpha-D-Man-(1-&gt;3)-[alpha-D-Man-(1-&gt;6)]-alpha-D-Man-(1-&gt;6)]-beta-D-Man-(1-&gt;4)-beta-D-GlcNAc-(1-&gt;4)-beta-D-GlcNAc)-L-asparaginyl-[protein] (N-glucan mannose isomer 5A1,2) + 3 beta-D-mannose</text>
        <dbReference type="Rhea" id="RHEA:56028"/>
        <dbReference type="Rhea" id="RHEA-COMP:14358"/>
        <dbReference type="Rhea" id="RHEA-COMP:14367"/>
        <dbReference type="ChEBI" id="CHEBI:15377"/>
        <dbReference type="ChEBI" id="CHEBI:28563"/>
        <dbReference type="ChEBI" id="CHEBI:59087"/>
        <dbReference type="ChEBI" id="CHEBI:60628"/>
        <dbReference type="EC" id="3.2.1.113"/>
    </reaction>
</comment>
<comment type="subcellular location">
    <subcellularLocation>
        <location evidence="2">Golgi apparatus membrane</location>
        <topology evidence="2">Single-pass type II membrane protein</topology>
    </subcellularLocation>
</comment>
<evidence type="ECO:0000256" key="3">
    <source>
        <dbReference type="ARBA" id="ARBA00004922"/>
    </source>
</evidence>
<feature type="compositionally biased region" description="Polar residues" evidence="22">
    <location>
        <begin position="94"/>
        <end position="112"/>
    </location>
</feature>
<evidence type="ECO:0000256" key="10">
    <source>
        <dbReference type="ARBA" id="ARBA00022989"/>
    </source>
</evidence>
<evidence type="ECO:0000256" key="15">
    <source>
        <dbReference type="ARBA" id="ARBA00023295"/>
    </source>
</evidence>
<comment type="catalytic activity">
    <reaction evidence="17">
        <text>N(4)-(alpha-D-Man-(1-&gt;2)-alpha-D-Man-(1-&gt;2)-alpha-D-Man-(1-&gt;3)-[alpha-D-Man-(1-&gt;2)-alpha-D-Man-(1-&gt;3)-[alpha-D-Man-(1-&gt;2)-alpha-D-Man-(1-&gt;6)]-alpha-D-Man-(1-&gt;6)]-beta-D-Man-(1-&gt;4)-beta-D-GlcNAc-(1-&gt;4)-beta-D-GlcNAc)-L-asparaginyl-[protein] (N-glucan mannose isomer 9A1,2,3B1,2,3) + 4 H2O = N(4)-(alpha-D-Man-(1-&gt;3)-[alpha-D-Man-(1-&gt;3)-[alpha-D-Man-(1-&gt;6)]-alpha-D-Man-(1-&gt;6)]-beta-D-Man-(1-&gt;4)-beta-D-GlcNAc-(1-&gt;4)-beta-D-GlcNAc)-L-asparaginyl-[protein] (N-glucan mannose isomer 5A1,2) + 4 beta-D-mannose</text>
        <dbReference type="Rhea" id="RHEA:56008"/>
        <dbReference type="Rhea" id="RHEA-COMP:14356"/>
        <dbReference type="Rhea" id="RHEA-COMP:14367"/>
        <dbReference type="ChEBI" id="CHEBI:15377"/>
        <dbReference type="ChEBI" id="CHEBI:28563"/>
        <dbReference type="ChEBI" id="CHEBI:59087"/>
        <dbReference type="ChEBI" id="CHEBI:139493"/>
        <dbReference type="EC" id="3.2.1.113"/>
    </reaction>
</comment>
<keyword evidence="12 23" id="KW-0472">Membrane</keyword>
<evidence type="ECO:0000256" key="23">
    <source>
        <dbReference type="SAM" id="Phobius"/>
    </source>
</evidence>
<evidence type="ECO:0000313" key="25">
    <source>
        <dbReference type="Proteomes" id="UP000007879"/>
    </source>
</evidence>
<keyword evidence="6 19" id="KW-0479">Metal-binding</keyword>
<feature type="active site" evidence="18">
    <location>
        <position position="522"/>
    </location>
</feature>
<dbReference type="Proteomes" id="UP000007879">
    <property type="component" value="Unassembled WGS sequence"/>
</dbReference>
<keyword evidence="9" id="KW-0735">Signal-anchor</keyword>
<reference evidence="24" key="2">
    <citation type="submission" date="2024-06" db="UniProtKB">
        <authorList>
            <consortium name="EnsemblMetazoa"/>
        </authorList>
    </citation>
    <scope>IDENTIFICATION</scope>
</reference>
<keyword evidence="8 19" id="KW-0106">Calcium</keyword>
<keyword evidence="15 21" id="KW-0326">Glycosidase</keyword>
<evidence type="ECO:0000256" key="17">
    <source>
        <dbReference type="ARBA" id="ARBA00048605"/>
    </source>
</evidence>
<dbReference type="GO" id="GO:0006491">
    <property type="term" value="P:N-glycan processing"/>
    <property type="evidence" value="ECO:0007669"/>
    <property type="project" value="UniProtKB-ARBA"/>
</dbReference>
<reference evidence="25" key="1">
    <citation type="journal article" date="2010" name="Nature">
        <title>The Amphimedon queenslandica genome and the evolution of animal complexity.</title>
        <authorList>
            <person name="Srivastava M."/>
            <person name="Simakov O."/>
            <person name="Chapman J."/>
            <person name="Fahey B."/>
            <person name="Gauthier M.E."/>
            <person name="Mitros T."/>
            <person name="Richards G.S."/>
            <person name="Conaco C."/>
            <person name="Dacre M."/>
            <person name="Hellsten U."/>
            <person name="Larroux C."/>
            <person name="Putnam N.H."/>
            <person name="Stanke M."/>
            <person name="Adamska M."/>
            <person name="Darling A."/>
            <person name="Degnan S.M."/>
            <person name="Oakley T.H."/>
            <person name="Plachetzki D.C."/>
            <person name="Zhai Y."/>
            <person name="Adamski M."/>
            <person name="Calcino A."/>
            <person name="Cummins S.F."/>
            <person name="Goodstein D.M."/>
            <person name="Harris C."/>
            <person name="Jackson D.J."/>
            <person name="Leys S.P."/>
            <person name="Shu S."/>
            <person name="Woodcroft B.J."/>
            <person name="Vervoort M."/>
            <person name="Kosik K.S."/>
            <person name="Manning G."/>
            <person name="Degnan B.M."/>
            <person name="Rokhsar D.S."/>
        </authorList>
    </citation>
    <scope>NUCLEOTIDE SEQUENCE [LARGE SCALE GENOMIC DNA]</scope>
</reference>
<evidence type="ECO:0000256" key="21">
    <source>
        <dbReference type="RuleBase" id="RU361193"/>
    </source>
</evidence>
<keyword evidence="7 21" id="KW-0378">Hydrolase</keyword>
<protein>
    <recommendedName>
        <fullName evidence="21">alpha-1,2-Mannosidase</fullName>
        <ecNumber evidence="21">3.2.1.-</ecNumber>
    </recommendedName>
</protein>
<feature type="active site" description="Proton donor" evidence="18">
    <location>
        <position position="255"/>
    </location>
</feature>
<feature type="region of interest" description="Disordered" evidence="22">
    <location>
        <begin position="90"/>
        <end position="150"/>
    </location>
</feature>
<dbReference type="KEGG" id="aqu:100631475"/>